<dbReference type="InterPro" id="IPR025610">
    <property type="entry name" value="MYC/MYB_N"/>
</dbReference>
<evidence type="ECO:0000256" key="2">
    <source>
        <dbReference type="ARBA" id="ARBA00023163"/>
    </source>
</evidence>
<dbReference type="Pfam" id="PF14215">
    <property type="entry name" value="bHLH-MYC_N"/>
    <property type="match status" value="1"/>
</dbReference>
<keyword evidence="2" id="KW-0804">Transcription</keyword>
<dbReference type="PANTHER" id="PTHR35213">
    <property type="entry name" value="RING-TYPE DOMAIN-CONTAINING PROTEIN-RELATED"/>
    <property type="match status" value="1"/>
</dbReference>
<evidence type="ECO:0000256" key="1">
    <source>
        <dbReference type="ARBA" id="ARBA00023015"/>
    </source>
</evidence>
<proteinExistence type="predicted"/>
<feature type="domain" description="Transcription factor MYC/MYB N-terminal" evidence="4">
    <location>
        <begin position="476"/>
        <end position="558"/>
    </location>
</feature>
<keyword evidence="1" id="KW-0805">Transcription regulation</keyword>
<evidence type="ECO:0000256" key="3">
    <source>
        <dbReference type="SAM" id="MobiDB-lite"/>
    </source>
</evidence>
<feature type="region of interest" description="Disordered" evidence="3">
    <location>
        <begin position="96"/>
        <end position="115"/>
    </location>
</feature>
<feature type="region of interest" description="Disordered" evidence="3">
    <location>
        <begin position="294"/>
        <end position="348"/>
    </location>
</feature>
<comment type="caution">
    <text evidence="5">The sequence shown here is derived from an EMBL/GenBank/DDBJ whole genome shotgun (WGS) entry which is preliminary data.</text>
</comment>
<dbReference type="PANTHER" id="PTHR35213:SF3">
    <property type="entry name" value="MYB-LIKE DOMAIN-CONTAINING PROTEIN"/>
    <property type="match status" value="1"/>
</dbReference>
<evidence type="ECO:0000313" key="5">
    <source>
        <dbReference type="EMBL" id="CAJ1946710.1"/>
    </source>
</evidence>
<reference evidence="5" key="1">
    <citation type="submission" date="2023-08" db="EMBL/GenBank/DDBJ databases">
        <authorList>
            <person name="Audoor S."/>
            <person name="Bilcke G."/>
        </authorList>
    </citation>
    <scope>NUCLEOTIDE SEQUENCE</scope>
</reference>
<feature type="compositionally biased region" description="Polar residues" evidence="3">
    <location>
        <begin position="612"/>
        <end position="627"/>
    </location>
</feature>
<keyword evidence="6" id="KW-1185">Reference proteome</keyword>
<dbReference type="EMBL" id="CAKOGP040001714">
    <property type="protein sequence ID" value="CAJ1946710.1"/>
    <property type="molecule type" value="Genomic_DNA"/>
</dbReference>
<accession>A0AAD2JGB3</accession>
<organism evidence="5 6">
    <name type="scientific">Cylindrotheca closterium</name>
    <dbReference type="NCBI Taxonomy" id="2856"/>
    <lineage>
        <taxon>Eukaryota</taxon>
        <taxon>Sar</taxon>
        <taxon>Stramenopiles</taxon>
        <taxon>Ochrophyta</taxon>
        <taxon>Bacillariophyta</taxon>
        <taxon>Bacillariophyceae</taxon>
        <taxon>Bacillariophycidae</taxon>
        <taxon>Bacillariales</taxon>
        <taxon>Bacillariaceae</taxon>
        <taxon>Cylindrotheca</taxon>
    </lineage>
</organism>
<dbReference type="Proteomes" id="UP001295423">
    <property type="component" value="Unassembled WGS sequence"/>
</dbReference>
<name>A0AAD2JGB3_9STRA</name>
<sequence length="814" mass="89693">MATTKSQQQKVACKCCQTEGSDGSFTGCGCTFHVRCLPPSVIRSAVRSSSKANDKKEQQECRQDFTCPFCNDDVSGIYLFPLPFDKLEKAINLKTKSSSHQSSSHLAGSKRKHDGSNADEVAFSVYSKWRTGTRGMLADSDQHRTGRWTDSEMAFVDHIVTSFDEGKLSIAEGVKLNTLLCDLLQCKSSRLTKKMKNAKLSTRAFKAAPEAPGVVNREDCQVLSALQEKFLSGRPTEAATLELEFNFVQQWRSYFSNFCMQAGYMFLDSNDWMSSIEDLEQRASTVEEKFRKVKRRSMSKALNSESKKPKTTATKAVKESLPTPPSPPKSVPSAAPQEEESPTPSLMSVFDEVEEAESVGRRPRTFSEDFDNVLEDLACGGTGEGMMPLSLPDVTVPNHQSSSKDINANTAVPSTFQDLLRLLMEAPTSPYHHADIWVPSFVNEGGENIQLLHAGYATRRNVPEAIFSSMNAFGEYSKSFTFKPEQGLPGRVFSTGKSLWIFELQDLDHHSFTRASGASNYGLKTATGISLNTPGVGRMVVVFYSCHEIAEDKSLADQLARELTKYAPQPKWKLVIDINQNMQPHQSSANQACPQNDFHTDLEEELISQSGIVSPSLSSQKEPTRPTSPLEVSSVIEDSIESEIISLLGNETTELNGAASSSTTSSASLDTEKMVPHYMTIRLLLLRPASRRTSQENEILEVLKSSYLAYMKGSTRRNSGELAKLLVRDWVCMKFHDGSFSIGSPSMQNCDLESKSGVSLLGPPAHAAVPAGKKLSMLQTKQKNLCKPAATRSMESMEAKSRRISVEDVFQGCS</sequence>
<dbReference type="AlphaFoldDB" id="A0AAD2JGB3"/>
<evidence type="ECO:0000259" key="4">
    <source>
        <dbReference type="Pfam" id="PF14215"/>
    </source>
</evidence>
<protein>
    <recommendedName>
        <fullName evidence="4">Transcription factor MYC/MYB N-terminal domain-containing protein</fullName>
    </recommendedName>
</protein>
<evidence type="ECO:0000313" key="6">
    <source>
        <dbReference type="Proteomes" id="UP001295423"/>
    </source>
</evidence>
<feature type="region of interest" description="Disordered" evidence="3">
    <location>
        <begin position="612"/>
        <end position="631"/>
    </location>
</feature>
<gene>
    <name evidence="5" type="ORF">CYCCA115_LOCUS10799</name>
</gene>